<dbReference type="Proteomes" id="UP000325315">
    <property type="component" value="Unassembled WGS sequence"/>
</dbReference>
<dbReference type="EMBL" id="SMMG02000002">
    <property type="protein sequence ID" value="KAA3484658.1"/>
    <property type="molecule type" value="Genomic_DNA"/>
</dbReference>
<reference evidence="2" key="1">
    <citation type="journal article" date="2019" name="Plant Biotechnol. J.">
        <title>Genome sequencing of the Australian wild diploid species Gossypium australe highlights disease resistance and delayed gland morphogenesis.</title>
        <authorList>
            <person name="Cai Y."/>
            <person name="Cai X."/>
            <person name="Wang Q."/>
            <person name="Wang P."/>
            <person name="Zhang Y."/>
            <person name="Cai C."/>
            <person name="Xu Y."/>
            <person name="Wang K."/>
            <person name="Zhou Z."/>
            <person name="Wang C."/>
            <person name="Geng S."/>
            <person name="Li B."/>
            <person name="Dong Q."/>
            <person name="Hou Y."/>
            <person name="Wang H."/>
            <person name="Ai P."/>
            <person name="Liu Z."/>
            <person name="Yi F."/>
            <person name="Sun M."/>
            <person name="An G."/>
            <person name="Cheng J."/>
            <person name="Zhang Y."/>
            <person name="Shi Q."/>
            <person name="Xie Y."/>
            <person name="Shi X."/>
            <person name="Chang Y."/>
            <person name="Huang F."/>
            <person name="Chen Y."/>
            <person name="Hong S."/>
            <person name="Mi L."/>
            <person name="Sun Q."/>
            <person name="Zhang L."/>
            <person name="Zhou B."/>
            <person name="Peng R."/>
            <person name="Zhang X."/>
            <person name="Liu F."/>
        </authorList>
    </citation>
    <scope>NUCLEOTIDE SEQUENCE [LARGE SCALE GENOMIC DNA]</scope>
    <source>
        <strain evidence="2">cv. PA1801</strain>
    </source>
</reference>
<organism evidence="1 2">
    <name type="scientific">Gossypium australe</name>
    <dbReference type="NCBI Taxonomy" id="47621"/>
    <lineage>
        <taxon>Eukaryota</taxon>
        <taxon>Viridiplantae</taxon>
        <taxon>Streptophyta</taxon>
        <taxon>Embryophyta</taxon>
        <taxon>Tracheophyta</taxon>
        <taxon>Spermatophyta</taxon>
        <taxon>Magnoliopsida</taxon>
        <taxon>eudicotyledons</taxon>
        <taxon>Gunneridae</taxon>
        <taxon>Pentapetalae</taxon>
        <taxon>rosids</taxon>
        <taxon>malvids</taxon>
        <taxon>Malvales</taxon>
        <taxon>Malvaceae</taxon>
        <taxon>Malvoideae</taxon>
        <taxon>Gossypium</taxon>
    </lineage>
</organism>
<proteinExistence type="predicted"/>
<dbReference type="AlphaFoldDB" id="A0A5B6WTE8"/>
<comment type="caution">
    <text evidence="1">The sequence shown here is derived from an EMBL/GenBank/DDBJ whole genome shotgun (WGS) entry which is preliminary data.</text>
</comment>
<evidence type="ECO:0000313" key="1">
    <source>
        <dbReference type="EMBL" id="KAA3484658.1"/>
    </source>
</evidence>
<name>A0A5B6WTE8_9ROSI</name>
<sequence length="67" mass="7751">MCERSSIALSVRDIEYAMAFRPPVDKIRKHGAEEFKADVDDDPERAEFWLENTIRVFDELSCTPAEC</sequence>
<accession>A0A5B6WTE8</accession>
<protein>
    <submittedName>
        <fullName evidence="1">Protein MCM10</fullName>
    </submittedName>
</protein>
<gene>
    <name evidence="1" type="ORF">EPI10_006730</name>
</gene>
<dbReference type="OrthoDB" id="10618969at2759"/>
<evidence type="ECO:0000313" key="2">
    <source>
        <dbReference type="Proteomes" id="UP000325315"/>
    </source>
</evidence>
<keyword evidence="2" id="KW-1185">Reference proteome</keyword>